<keyword evidence="1" id="KW-0812">Transmembrane</keyword>
<name>A0A381WB07_9ZZZZ</name>
<gene>
    <name evidence="2" type="ORF">METZ01_LOCUS102564</name>
</gene>
<evidence type="ECO:0000313" key="2">
    <source>
        <dbReference type="EMBL" id="SVA49710.1"/>
    </source>
</evidence>
<keyword evidence="1" id="KW-0472">Membrane</keyword>
<organism evidence="2">
    <name type="scientific">marine metagenome</name>
    <dbReference type="NCBI Taxonomy" id="408172"/>
    <lineage>
        <taxon>unclassified sequences</taxon>
        <taxon>metagenomes</taxon>
        <taxon>ecological metagenomes</taxon>
    </lineage>
</organism>
<feature type="transmembrane region" description="Helical" evidence="1">
    <location>
        <begin position="12"/>
        <end position="29"/>
    </location>
</feature>
<dbReference type="EMBL" id="UINC01011245">
    <property type="protein sequence ID" value="SVA49710.1"/>
    <property type="molecule type" value="Genomic_DNA"/>
</dbReference>
<protein>
    <submittedName>
        <fullName evidence="2">Uncharacterized protein</fullName>
    </submittedName>
</protein>
<feature type="transmembrane region" description="Helical" evidence="1">
    <location>
        <begin position="49"/>
        <end position="72"/>
    </location>
</feature>
<accession>A0A381WB07</accession>
<keyword evidence="1" id="KW-1133">Transmembrane helix</keyword>
<dbReference type="AlphaFoldDB" id="A0A381WB07"/>
<proteinExistence type="predicted"/>
<evidence type="ECO:0000256" key="1">
    <source>
        <dbReference type="SAM" id="Phobius"/>
    </source>
</evidence>
<reference evidence="2" key="1">
    <citation type="submission" date="2018-05" db="EMBL/GenBank/DDBJ databases">
        <authorList>
            <person name="Lanie J.A."/>
            <person name="Ng W.-L."/>
            <person name="Kazmierczak K.M."/>
            <person name="Andrzejewski T.M."/>
            <person name="Davidsen T.M."/>
            <person name="Wayne K.J."/>
            <person name="Tettelin H."/>
            <person name="Glass J.I."/>
            <person name="Rusch D."/>
            <person name="Podicherti R."/>
            <person name="Tsui H.-C.T."/>
            <person name="Winkler M.E."/>
        </authorList>
    </citation>
    <scope>NUCLEOTIDE SEQUENCE</scope>
</reference>
<sequence length="86" mass="9746">MNLVKSIKDSLSITTVPFALALITIPSNILPRIDREPLNGLLSSFSTGFFFSSFTGNPIFLVIFSYQSYLVYYKLTNFLLLQLNFL</sequence>